<reference evidence="2 3" key="1">
    <citation type="submission" date="2023-08" db="EMBL/GenBank/DDBJ databases">
        <title>A Necator americanus chromosomal reference genome.</title>
        <authorList>
            <person name="Ilik V."/>
            <person name="Petrzelkova K.J."/>
            <person name="Pardy F."/>
            <person name="Fuh T."/>
            <person name="Niatou-Singa F.S."/>
            <person name="Gouil Q."/>
            <person name="Baker L."/>
            <person name="Ritchie M.E."/>
            <person name="Jex A.R."/>
            <person name="Gazzola D."/>
            <person name="Li H."/>
            <person name="Toshio Fujiwara R."/>
            <person name="Zhan B."/>
            <person name="Aroian R.V."/>
            <person name="Pafco B."/>
            <person name="Schwarz E.M."/>
        </authorList>
    </citation>
    <scope>NUCLEOTIDE SEQUENCE [LARGE SCALE GENOMIC DNA]</scope>
    <source>
        <strain evidence="2 3">Aroian</strain>
        <tissue evidence="2">Whole animal</tissue>
    </source>
</reference>
<dbReference type="Gene3D" id="3.30.70.270">
    <property type="match status" value="1"/>
</dbReference>
<dbReference type="InterPro" id="IPR036691">
    <property type="entry name" value="Endo/exonu/phosph_ase_sf"/>
</dbReference>
<dbReference type="Pfam" id="PF00078">
    <property type="entry name" value="RVT_1"/>
    <property type="match status" value="1"/>
</dbReference>
<dbReference type="PROSITE" id="PS50878">
    <property type="entry name" value="RT_POL"/>
    <property type="match status" value="1"/>
</dbReference>
<keyword evidence="3" id="KW-1185">Reference proteome</keyword>
<dbReference type="InterPro" id="IPR043502">
    <property type="entry name" value="DNA/RNA_pol_sf"/>
</dbReference>
<dbReference type="PANTHER" id="PTHR47027">
    <property type="entry name" value="REVERSE TRANSCRIPTASE DOMAIN-CONTAINING PROTEIN"/>
    <property type="match status" value="1"/>
</dbReference>
<evidence type="ECO:0000313" key="2">
    <source>
        <dbReference type="EMBL" id="KAK6743226.1"/>
    </source>
</evidence>
<dbReference type="CDD" id="cd09076">
    <property type="entry name" value="L1-EN"/>
    <property type="match status" value="1"/>
</dbReference>
<organism evidence="2 3">
    <name type="scientific">Necator americanus</name>
    <name type="common">Human hookworm</name>
    <dbReference type="NCBI Taxonomy" id="51031"/>
    <lineage>
        <taxon>Eukaryota</taxon>
        <taxon>Metazoa</taxon>
        <taxon>Ecdysozoa</taxon>
        <taxon>Nematoda</taxon>
        <taxon>Chromadorea</taxon>
        <taxon>Rhabditida</taxon>
        <taxon>Rhabditina</taxon>
        <taxon>Rhabditomorpha</taxon>
        <taxon>Strongyloidea</taxon>
        <taxon>Ancylostomatidae</taxon>
        <taxon>Bunostominae</taxon>
        <taxon>Necator</taxon>
    </lineage>
</organism>
<sequence>MKVLAVQRERGPRNVISAPTKTKRCTPKSMEENHICEVNAIHSVDDLFVAVMLAVCQSVLLIFTTHEERRVLLRAKYASFLSLAISTADEKARKQQGVEMFPPTGYGCFYDSGSVGSIEGRRTLFILVRRSRYDIRSRPKKLVRQQQPVRLATLNVGTLTGRSCELADSLRKRRVDICCVQETRWKGSKSRELGDGYKLIYHDTSNRNGVSIILNESFRNSVTVVDRLSDRLTAAKVDTGEVELRVVSAYAPQAGCSEEEKASFWEDLEQYVRSLEGEEVLLIGGDFNGHVGSRKDGFESCHGGYGYGARNDDGLRILEYAVASDLIIANTQYRKRKSHLTYTSGGRETQIDFWMLRRRDRRLLQDSKVIPTDHVTAQHHLLVTDLKIYRPRKRHPRTEIQRIKWWNLKNRKEVTPRYKRLRGFGTRKFRRQFVRRSPSISSGGGRVSLNIGMFILAAMREAKKAVSKAKLDRYKAVYDMLDTREGERAVYRLVRARHRSTLDIEHTKIVKGADGAVLRSSGQILERWREYYNHLCNEEFCHPSIPTVPSVQGPVLPITAVEVSAALAKMKSNKATGPDDMPTDVWNLLGDRGSEWLATLFNKIVAEGRTPDVWQTSVTVPVWKGKGDIADCTSYRPIRLLCHTMKVFERVLEARPRKIVSVSLNQCGFVKDCCTIDTIHAVRILLEKHREKNRSVHLVFLDLEKAFDRVPHELLWMSMRSHRVPEEYVRWRKLLYAKPTSVVRCAAGTSRPFPVQVWVHQGSSLSPLLFILYMDTITKEIQKQHPWTLLSADDVMLASESRDDLQKQVQSWKDQLQQYGLRLNTSKTEYMECGPRIEDGSIRVDGTELNKVNCFKYFGSKVTSIGNIDQEVRARVNAAWMKWKMATGVLCDKKVPVRLKSKIYRTVVRPVALYGCEGWPTTKALERVLHAMEMRMLRWTIGVTLKEKVSNDTVGSIFGVVPITEKMKEARLRWSEAAWEVKDSLAQFVLPRHLEMNAEEFRLTICILLCKMGSSVAALSFATPLLPIYTHWLRIHCISFSWLSRANEILGFIEEIWHDRTNFDHLLSESPNDLIDRIFQH</sequence>
<gene>
    <name evidence="2" type="primary">Necator_chrIII.g11233</name>
    <name evidence="2" type="ORF">RB195_010468</name>
</gene>
<feature type="domain" description="Reverse transcriptase" evidence="1">
    <location>
        <begin position="603"/>
        <end position="862"/>
    </location>
</feature>
<dbReference type="PANTHER" id="PTHR47027:SF28">
    <property type="entry name" value="ENDONUCLEASE-REVERSE TRANSCRIPTASE"/>
    <property type="match status" value="1"/>
</dbReference>
<proteinExistence type="predicted"/>
<dbReference type="CDD" id="cd01650">
    <property type="entry name" value="RT_nLTR_like"/>
    <property type="match status" value="1"/>
</dbReference>
<protein>
    <recommendedName>
        <fullName evidence="1">Reverse transcriptase domain-containing protein</fullName>
    </recommendedName>
</protein>
<comment type="caution">
    <text evidence="2">The sequence shown here is derived from an EMBL/GenBank/DDBJ whole genome shotgun (WGS) entry which is preliminary data.</text>
</comment>
<accession>A0ABR1CY29</accession>
<evidence type="ECO:0000313" key="3">
    <source>
        <dbReference type="Proteomes" id="UP001303046"/>
    </source>
</evidence>
<dbReference type="Gene3D" id="3.60.10.10">
    <property type="entry name" value="Endonuclease/exonuclease/phosphatase"/>
    <property type="match status" value="1"/>
</dbReference>
<dbReference type="Proteomes" id="UP001303046">
    <property type="component" value="Unassembled WGS sequence"/>
</dbReference>
<evidence type="ECO:0000259" key="1">
    <source>
        <dbReference type="PROSITE" id="PS50878"/>
    </source>
</evidence>
<name>A0ABR1CY29_NECAM</name>
<dbReference type="InterPro" id="IPR005135">
    <property type="entry name" value="Endo/exonuclease/phosphatase"/>
</dbReference>
<dbReference type="EMBL" id="JAVFWL010000003">
    <property type="protein sequence ID" value="KAK6743226.1"/>
    <property type="molecule type" value="Genomic_DNA"/>
</dbReference>
<dbReference type="InterPro" id="IPR000477">
    <property type="entry name" value="RT_dom"/>
</dbReference>
<dbReference type="InterPro" id="IPR043128">
    <property type="entry name" value="Rev_trsase/Diguanyl_cyclase"/>
</dbReference>
<dbReference type="Pfam" id="PF03372">
    <property type="entry name" value="Exo_endo_phos"/>
    <property type="match status" value="1"/>
</dbReference>
<dbReference type="SUPFAM" id="SSF56219">
    <property type="entry name" value="DNase I-like"/>
    <property type="match status" value="1"/>
</dbReference>
<dbReference type="SUPFAM" id="SSF56672">
    <property type="entry name" value="DNA/RNA polymerases"/>
    <property type="match status" value="1"/>
</dbReference>